<evidence type="ECO:0008006" key="4">
    <source>
        <dbReference type="Google" id="ProtNLM"/>
    </source>
</evidence>
<dbReference type="RefSeq" id="WP_379978116.1">
    <property type="nucleotide sequence ID" value="NZ_JBHSFV010000004.1"/>
</dbReference>
<name>A0ABV9HUP7_9FLAO</name>
<feature type="signal peptide" evidence="1">
    <location>
        <begin position="1"/>
        <end position="18"/>
    </location>
</feature>
<sequence>MKYIVTTMLLCLTITVAAQRGNGHQRRAQLSPEQQATLTTKKMTLALDLNTKQENEVYKVQLEQAQKRKSFMDERKKEDRPELTKEQRFELEIKKLDHKIAVQREMKSILTADQFELWRKMNHRNKQKRKGKHHTRRK</sequence>
<proteinExistence type="predicted"/>
<gene>
    <name evidence="2" type="ORF">ACFO3O_08210</name>
</gene>
<comment type="caution">
    <text evidence="2">The sequence shown here is derived from an EMBL/GenBank/DDBJ whole genome shotgun (WGS) entry which is preliminary data.</text>
</comment>
<evidence type="ECO:0000256" key="1">
    <source>
        <dbReference type="SAM" id="SignalP"/>
    </source>
</evidence>
<protein>
    <recommendedName>
        <fullName evidence="4">DUF4890 domain-containing protein</fullName>
    </recommendedName>
</protein>
<keyword evidence="3" id="KW-1185">Reference proteome</keyword>
<reference evidence="3" key="1">
    <citation type="journal article" date="2019" name="Int. J. Syst. Evol. Microbiol.">
        <title>The Global Catalogue of Microorganisms (GCM) 10K type strain sequencing project: providing services to taxonomists for standard genome sequencing and annotation.</title>
        <authorList>
            <consortium name="The Broad Institute Genomics Platform"/>
            <consortium name="The Broad Institute Genome Sequencing Center for Infectious Disease"/>
            <person name="Wu L."/>
            <person name="Ma J."/>
        </authorList>
    </citation>
    <scope>NUCLEOTIDE SEQUENCE [LARGE SCALE GENOMIC DNA]</scope>
    <source>
        <strain evidence="3">YJ-61-S</strain>
    </source>
</reference>
<feature type="chain" id="PRO_5046792007" description="DUF4890 domain-containing protein" evidence="1">
    <location>
        <begin position="19"/>
        <end position="138"/>
    </location>
</feature>
<evidence type="ECO:0000313" key="2">
    <source>
        <dbReference type="EMBL" id="MFC4633887.1"/>
    </source>
</evidence>
<dbReference type="Proteomes" id="UP001596043">
    <property type="component" value="Unassembled WGS sequence"/>
</dbReference>
<accession>A0ABV9HUP7</accession>
<organism evidence="2 3">
    <name type="scientific">Dokdonia ponticola</name>
    <dbReference type="NCBI Taxonomy" id="2041041"/>
    <lineage>
        <taxon>Bacteria</taxon>
        <taxon>Pseudomonadati</taxon>
        <taxon>Bacteroidota</taxon>
        <taxon>Flavobacteriia</taxon>
        <taxon>Flavobacteriales</taxon>
        <taxon>Flavobacteriaceae</taxon>
        <taxon>Dokdonia</taxon>
    </lineage>
</organism>
<evidence type="ECO:0000313" key="3">
    <source>
        <dbReference type="Proteomes" id="UP001596043"/>
    </source>
</evidence>
<dbReference type="EMBL" id="JBHSFV010000004">
    <property type="protein sequence ID" value="MFC4633887.1"/>
    <property type="molecule type" value="Genomic_DNA"/>
</dbReference>
<keyword evidence="1" id="KW-0732">Signal</keyword>